<dbReference type="GO" id="GO:0016758">
    <property type="term" value="F:hexosyltransferase activity"/>
    <property type="evidence" value="ECO:0007669"/>
    <property type="project" value="UniProtKB-ARBA"/>
</dbReference>
<dbReference type="EMBL" id="BMWZ01000004">
    <property type="protein sequence ID" value="GGZ81626.1"/>
    <property type="molecule type" value="Genomic_DNA"/>
</dbReference>
<proteinExistence type="predicted"/>
<organism evidence="2 3">
    <name type="scientific">Algibacter mikhailovii</name>
    <dbReference type="NCBI Taxonomy" id="425498"/>
    <lineage>
        <taxon>Bacteria</taxon>
        <taxon>Pseudomonadati</taxon>
        <taxon>Bacteroidota</taxon>
        <taxon>Flavobacteriia</taxon>
        <taxon>Flavobacteriales</taxon>
        <taxon>Flavobacteriaceae</taxon>
        <taxon>Algibacter</taxon>
    </lineage>
</organism>
<reference evidence="2" key="2">
    <citation type="submission" date="2020-09" db="EMBL/GenBank/DDBJ databases">
        <authorList>
            <person name="Sun Q."/>
            <person name="Kim S."/>
        </authorList>
    </citation>
    <scope>NUCLEOTIDE SEQUENCE</scope>
    <source>
        <strain evidence="2">KCTC 12710</strain>
    </source>
</reference>
<protein>
    <submittedName>
        <fullName evidence="2">Glycosyl transferase</fullName>
    </submittedName>
</protein>
<keyword evidence="3" id="KW-1185">Reference proteome</keyword>
<dbReference type="AlphaFoldDB" id="A0A918R0Q6"/>
<keyword evidence="2" id="KW-0808">Transferase</keyword>
<evidence type="ECO:0000313" key="3">
    <source>
        <dbReference type="Proteomes" id="UP000636004"/>
    </source>
</evidence>
<sequence>MTPDLNTPFFSVIIPLYNKENYIEKTLKSVLNQSFKDFEIVIVDDGSTDKSLEIIESFKADNIIILKQKNAGVSIARNKGVQAAQANFIAFLDADDLWYENHLFELNKQIRAFPDAGLYCNNYEIYHTNGFCKPAELNLDYNKDCLIVPNFFTASITNCLAWTSAVAVSKKTFEDIGGFDPDLKTFQDLDLWIRIALNYDISFNPTITMSYHFFIDDSLSKNEYNIMRYNGLKKYQEYESKNSGLKQYLDINRYALAIRCLLNNEDDIYKKLKTEINYKNLNVKQHILLKTPKYIVLKIKSFQKFLIKNKLYLTAYN</sequence>
<gene>
    <name evidence="2" type="ORF">GCM10007028_19030</name>
</gene>
<name>A0A918R0Q6_9FLAO</name>
<evidence type="ECO:0000313" key="2">
    <source>
        <dbReference type="EMBL" id="GGZ81626.1"/>
    </source>
</evidence>
<dbReference type="InterPro" id="IPR029044">
    <property type="entry name" value="Nucleotide-diphossugar_trans"/>
</dbReference>
<accession>A0A918R0Q6</accession>
<dbReference type="InterPro" id="IPR001173">
    <property type="entry name" value="Glyco_trans_2-like"/>
</dbReference>
<dbReference type="RefSeq" id="WP_189360560.1">
    <property type="nucleotide sequence ID" value="NZ_BMWZ01000004.1"/>
</dbReference>
<reference evidence="2" key="1">
    <citation type="journal article" date="2014" name="Int. J. Syst. Evol. Microbiol.">
        <title>Complete genome sequence of Corynebacterium casei LMG S-19264T (=DSM 44701T), isolated from a smear-ripened cheese.</title>
        <authorList>
            <consortium name="US DOE Joint Genome Institute (JGI-PGF)"/>
            <person name="Walter F."/>
            <person name="Albersmeier A."/>
            <person name="Kalinowski J."/>
            <person name="Ruckert C."/>
        </authorList>
    </citation>
    <scope>NUCLEOTIDE SEQUENCE</scope>
    <source>
        <strain evidence="2">KCTC 12710</strain>
    </source>
</reference>
<evidence type="ECO:0000259" key="1">
    <source>
        <dbReference type="Pfam" id="PF00535"/>
    </source>
</evidence>
<dbReference type="PANTHER" id="PTHR22916:SF3">
    <property type="entry name" value="UDP-GLCNAC:BETAGAL BETA-1,3-N-ACETYLGLUCOSAMINYLTRANSFERASE-LIKE PROTEIN 1"/>
    <property type="match status" value="1"/>
</dbReference>
<dbReference type="SUPFAM" id="SSF53448">
    <property type="entry name" value="Nucleotide-diphospho-sugar transferases"/>
    <property type="match status" value="1"/>
</dbReference>
<comment type="caution">
    <text evidence="2">The sequence shown here is derived from an EMBL/GenBank/DDBJ whole genome shotgun (WGS) entry which is preliminary data.</text>
</comment>
<dbReference type="Pfam" id="PF00535">
    <property type="entry name" value="Glycos_transf_2"/>
    <property type="match status" value="1"/>
</dbReference>
<dbReference type="Proteomes" id="UP000636004">
    <property type="component" value="Unassembled WGS sequence"/>
</dbReference>
<dbReference type="Gene3D" id="3.90.550.10">
    <property type="entry name" value="Spore Coat Polysaccharide Biosynthesis Protein SpsA, Chain A"/>
    <property type="match status" value="1"/>
</dbReference>
<dbReference type="PANTHER" id="PTHR22916">
    <property type="entry name" value="GLYCOSYLTRANSFERASE"/>
    <property type="match status" value="1"/>
</dbReference>
<feature type="domain" description="Glycosyltransferase 2-like" evidence="1">
    <location>
        <begin position="11"/>
        <end position="149"/>
    </location>
</feature>